<dbReference type="InterPro" id="IPR013833">
    <property type="entry name" value="Cyt_c_oxidase_su3_a-hlx"/>
</dbReference>
<dbReference type="SUPFAM" id="SSF53697">
    <property type="entry name" value="SIS domain"/>
    <property type="match status" value="1"/>
</dbReference>
<evidence type="ECO:0000256" key="4">
    <source>
        <dbReference type="ARBA" id="ARBA00022737"/>
    </source>
</evidence>
<dbReference type="AlphaFoldDB" id="A0A813Y7T5"/>
<dbReference type="CDD" id="cd05014">
    <property type="entry name" value="SIS_Kpsf"/>
    <property type="match status" value="1"/>
</dbReference>
<evidence type="ECO:0000256" key="8">
    <source>
        <dbReference type="PROSITE-ProRule" id="PRU00703"/>
    </source>
</evidence>
<feature type="transmembrane region" description="Helical" evidence="10">
    <location>
        <begin position="620"/>
        <end position="639"/>
    </location>
</feature>
<dbReference type="CDD" id="cd01665">
    <property type="entry name" value="Cyt_c_Oxidase_III"/>
    <property type="match status" value="1"/>
</dbReference>
<dbReference type="PROSITE" id="PS51371">
    <property type="entry name" value="CBS"/>
    <property type="match status" value="1"/>
</dbReference>
<name>A0A813Y7T5_9BILA</name>
<feature type="transmembrane region" description="Helical" evidence="10">
    <location>
        <begin position="580"/>
        <end position="600"/>
    </location>
</feature>
<dbReference type="GO" id="GO:0004129">
    <property type="term" value="F:cytochrome-c oxidase activity"/>
    <property type="evidence" value="ECO:0007669"/>
    <property type="project" value="InterPro"/>
</dbReference>
<dbReference type="InterPro" id="IPR001347">
    <property type="entry name" value="SIS_dom"/>
</dbReference>
<dbReference type="InterPro" id="IPR007039">
    <property type="entry name" value="TrbC/VirB2"/>
</dbReference>
<evidence type="ECO:0000256" key="3">
    <source>
        <dbReference type="ARBA" id="ARBA00022692"/>
    </source>
</evidence>
<dbReference type="Pfam" id="PF01380">
    <property type="entry name" value="SIS"/>
    <property type="match status" value="1"/>
</dbReference>
<protein>
    <recommendedName>
        <fullName evidence="9">Cytochrome c oxidase subunit 3</fullName>
    </recommendedName>
</protein>
<dbReference type="Proteomes" id="UP000681722">
    <property type="component" value="Unassembled WGS sequence"/>
</dbReference>
<evidence type="ECO:0000259" key="12">
    <source>
        <dbReference type="PROSITE" id="PS51371"/>
    </source>
</evidence>
<dbReference type="Pfam" id="PF00571">
    <property type="entry name" value="CBS"/>
    <property type="match status" value="1"/>
</dbReference>
<dbReference type="InterPro" id="IPR004800">
    <property type="entry name" value="KdsD/KpsF-type"/>
</dbReference>
<feature type="domain" description="Heme-copper oxidase subunit III family profile" evidence="11">
    <location>
        <begin position="438"/>
        <end position="538"/>
    </location>
</feature>
<evidence type="ECO:0000256" key="7">
    <source>
        <dbReference type="ARBA" id="ARBA00023136"/>
    </source>
</evidence>
<dbReference type="PANTHER" id="PTHR42745">
    <property type="match status" value="1"/>
</dbReference>
<dbReference type="InterPro" id="IPR000644">
    <property type="entry name" value="CBS_dom"/>
</dbReference>
<evidence type="ECO:0000256" key="9">
    <source>
        <dbReference type="RuleBase" id="RU003375"/>
    </source>
</evidence>
<evidence type="ECO:0000256" key="6">
    <source>
        <dbReference type="ARBA" id="ARBA00023122"/>
    </source>
</evidence>
<evidence type="ECO:0000313" key="15">
    <source>
        <dbReference type="EMBL" id="CAF3665997.1"/>
    </source>
</evidence>
<dbReference type="CDD" id="cd04604">
    <property type="entry name" value="CBS_pair_SIS_assoc"/>
    <property type="match status" value="1"/>
</dbReference>
<evidence type="ECO:0000313" key="14">
    <source>
        <dbReference type="EMBL" id="CAF0879591.1"/>
    </source>
</evidence>
<evidence type="ECO:0000259" key="11">
    <source>
        <dbReference type="PROSITE" id="PS50253"/>
    </source>
</evidence>
<accession>A0A813Y7T5</accession>
<sequence length="688" mass="75921">MPLHANVAKRVILKESEALIELLNNLPNDFSKVVEHIINFKGRIILTGIGKSGYIAHKIAASFASTGTVAFYLHPAEASHGDLGMVTEGDLLFMLSNSGETRELFDIMKYCKRFSIKIVAMTMNANSTIASSSDFLLLLPKIKEVADIAAPTTSALMMLSLGDALTTAVHEARGFSAEDFYVYHPGGKIGTNLIKVESLMRIDDQLPLVYNKTSFTDTILIMNQKALGCAVVVDKDLQLIGIITDGDLRRHINDTIKMKYAGDVMTIHPQQISPAKLAAEALAIMNRVLVILYFIYINSKPPVSTIDLQQKENLPEEKSIGTEEQADYAIKILNSTFNGVNENLNPYQISTATAMRTVDNNYLLEKIAAKYKITNEEELVVSAKDGILNEITQVLELQNNVQFLLGDGILTTPKAQLNFLDREAFTGILEGVWVIKPGIWPPTSIKTFDPFDIPFINTLILLLSGTTVTWAHYALEENNQKDCLQALKYTILLGILFSLMQGYEYHHAAFGFKDGIYPSNFYMATGFHGAHVIIGFEFAAWYWHFVDLGMDKICFMEEASLNRGKIMKDRFCGEQFDNTIIWRLLLVFCSIALIITANDALATATDKDPVGTVFCNLVKIFRGNTARGIAIVGVVVLGIQTLRGQLKWEVALIIVTGIIILFKAPDIVDMVAGTNTAASKCGTTTIGT</sequence>
<dbReference type="InterPro" id="IPR050986">
    <property type="entry name" value="GutQ/KpsF_isomerases"/>
</dbReference>
<dbReference type="InterPro" id="IPR035474">
    <property type="entry name" value="SIS_Kpsf"/>
</dbReference>
<keyword evidence="6 8" id="KW-0129">CBS domain</keyword>
<dbReference type="Pfam" id="PF00510">
    <property type="entry name" value="COX3"/>
    <property type="match status" value="1"/>
</dbReference>
<reference evidence="14" key="1">
    <citation type="submission" date="2021-02" db="EMBL/GenBank/DDBJ databases">
        <authorList>
            <person name="Nowell W R."/>
        </authorList>
    </citation>
    <scope>NUCLEOTIDE SEQUENCE</scope>
</reference>
<keyword evidence="3 9" id="KW-0812">Transmembrane</keyword>
<feature type="transmembrane region" description="Helical" evidence="10">
    <location>
        <begin position="646"/>
        <end position="664"/>
    </location>
</feature>
<evidence type="ECO:0000256" key="1">
    <source>
        <dbReference type="ARBA" id="ARBA00004141"/>
    </source>
</evidence>
<dbReference type="PROSITE" id="PS50253">
    <property type="entry name" value="COX3"/>
    <property type="match status" value="1"/>
</dbReference>
<keyword evidence="5 10" id="KW-1133">Transmembrane helix</keyword>
<dbReference type="NCBIfam" id="TIGR00393">
    <property type="entry name" value="kpsF"/>
    <property type="match status" value="1"/>
</dbReference>
<evidence type="ECO:0000259" key="13">
    <source>
        <dbReference type="PROSITE" id="PS51464"/>
    </source>
</evidence>
<feature type="transmembrane region" description="Helical" evidence="10">
    <location>
        <begin position="455"/>
        <end position="474"/>
    </location>
</feature>
<dbReference type="Gene3D" id="1.20.120.80">
    <property type="entry name" value="Cytochrome c oxidase, subunit III, four-helix bundle"/>
    <property type="match status" value="1"/>
</dbReference>
<dbReference type="GO" id="GO:0016020">
    <property type="term" value="C:membrane"/>
    <property type="evidence" value="ECO:0007669"/>
    <property type="project" value="UniProtKB-SubCell"/>
</dbReference>
<keyword evidence="16" id="KW-1185">Reference proteome</keyword>
<proteinExistence type="inferred from homology"/>
<gene>
    <name evidence="14" type="ORF">GPM918_LOCUS7538</name>
    <name evidence="15" type="ORF">SRO942_LOCUS7538</name>
</gene>
<dbReference type="GO" id="GO:0005975">
    <property type="term" value="P:carbohydrate metabolic process"/>
    <property type="evidence" value="ECO:0007669"/>
    <property type="project" value="InterPro"/>
</dbReference>
<dbReference type="OrthoDB" id="8196178at2759"/>
<dbReference type="PROSITE" id="PS51464">
    <property type="entry name" value="SIS"/>
    <property type="match status" value="1"/>
</dbReference>
<comment type="subcellular location">
    <subcellularLocation>
        <location evidence="1">Membrane</location>
        <topology evidence="1">Multi-pass membrane protein</topology>
    </subcellularLocation>
</comment>
<dbReference type="InterPro" id="IPR033945">
    <property type="entry name" value="Cyt_c_oxase_su3_dom"/>
</dbReference>
<dbReference type="Proteomes" id="UP000663829">
    <property type="component" value="Unassembled WGS sequence"/>
</dbReference>
<dbReference type="PANTHER" id="PTHR42745:SF1">
    <property type="entry name" value="ARABINOSE 5-PHOSPHATE ISOMERASE KDSD"/>
    <property type="match status" value="1"/>
</dbReference>
<dbReference type="InterPro" id="IPR000298">
    <property type="entry name" value="Cyt_c_oxidase-like_su3"/>
</dbReference>
<dbReference type="Gene3D" id="3.40.50.10490">
    <property type="entry name" value="Glucose-6-phosphate isomerase like protein, domain 1"/>
    <property type="match status" value="1"/>
</dbReference>
<dbReference type="FunFam" id="3.40.50.10490:FF:000011">
    <property type="entry name" value="Arabinose 5-phosphate isomerase"/>
    <property type="match status" value="1"/>
</dbReference>
<feature type="domain" description="SIS" evidence="13">
    <location>
        <begin position="33"/>
        <end position="175"/>
    </location>
</feature>
<dbReference type="SUPFAM" id="SSF81452">
    <property type="entry name" value="Cytochrome c oxidase subunit III-like"/>
    <property type="match status" value="1"/>
</dbReference>
<dbReference type="SMART" id="SM00116">
    <property type="entry name" value="CBS"/>
    <property type="match status" value="1"/>
</dbReference>
<keyword evidence="4" id="KW-0677">Repeat</keyword>
<evidence type="ECO:0000256" key="2">
    <source>
        <dbReference type="ARBA" id="ARBA00008165"/>
    </source>
</evidence>
<evidence type="ECO:0000256" key="5">
    <source>
        <dbReference type="ARBA" id="ARBA00022989"/>
    </source>
</evidence>
<dbReference type="GO" id="GO:0097367">
    <property type="term" value="F:carbohydrate derivative binding"/>
    <property type="evidence" value="ECO:0007669"/>
    <property type="project" value="InterPro"/>
</dbReference>
<keyword evidence="7 10" id="KW-0472">Membrane</keyword>
<dbReference type="EMBL" id="CAJOBC010001238">
    <property type="protein sequence ID" value="CAF3665997.1"/>
    <property type="molecule type" value="Genomic_DNA"/>
</dbReference>
<feature type="transmembrane region" description="Helical" evidence="10">
    <location>
        <begin position="523"/>
        <end position="543"/>
    </location>
</feature>
<comment type="similarity">
    <text evidence="2">Belongs to the SIS family. GutQ/KpsF subfamily.</text>
</comment>
<dbReference type="Gene3D" id="3.10.580.10">
    <property type="entry name" value="CBS-domain"/>
    <property type="match status" value="1"/>
</dbReference>
<dbReference type="GO" id="GO:1901135">
    <property type="term" value="P:carbohydrate derivative metabolic process"/>
    <property type="evidence" value="ECO:0007669"/>
    <property type="project" value="InterPro"/>
</dbReference>
<dbReference type="InterPro" id="IPR046342">
    <property type="entry name" value="CBS_dom_sf"/>
</dbReference>
<evidence type="ECO:0000313" key="16">
    <source>
        <dbReference type="Proteomes" id="UP000663829"/>
    </source>
</evidence>
<comment type="caution">
    <text evidence="14">The sequence shown here is derived from an EMBL/GenBank/DDBJ whole genome shotgun (WGS) entry which is preliminary data.</text>
</comment>
<comment type="similarity">
    <text evidence="9">Belongs to the cytochrome c oxidase subunit 3 family.</text>
</comment>
<evidence type="ECO:0000256" key="10">
    <source>
        <dbReference type="SAM" id="Phobius"/>
    </source>
</evidence>
<dbReference type="GO" id="GO:0016853">
    <property type="term" value="F:isomerase activity"/>
    <property type="evidence" value="ECO:0007669"/>
    <property type="project" value="InterPro"/>
</dbReference>
<feature type="domain" description="CBS" evidence="12">
    <location>
        <begin position="200"/>
        <end position="258"/>
    </location>
</feature>
<dbReference type="Pfam" id="PF04956">
    <property type="entry name" value="TrbC"/>
    <property type="match status" value="1"/>
</dbReference>
<dbReference type="EMBL" id="CAJNOQ010001238">
    <property type="protein sequence ID" value="CAF0879591.1"/>
    <property type="molecule type" value="Genomic_DNA"/>
</dbReference>
<dbReference type="InterPro" id="IPR046348">
    <property type="entry name" value="SIS_dom_sf"/>
</dbReference>
<dbReference type="GO" id="GO:0022904">
    <property type="term" value="P:respiratory electron transport chain"/>
    <property type="evidence" value="ECO:0007669"/>
    <property type="project" value="InterPro"/>
</dbReference>
<organism evidence="14 16">
    <name type="scientific">Didymodactylos carnosus</name>
    <dbReference type="NCBI Taxonomy" id="1234261"/>
    <lineage>
        <taxon>Eukaryota</taxon>
        <taxon>Metazoa</taxon>
        <taxon>Spiralia</taxon>
        <taxon>Gnathifera</taxon>
        <taxon>Rotifera</taxon>
        <taxon>Eurotatoria</taxon>
        <taxon>Bdelloidea</taxon>
        <taxon>Philodinida</taxon>
        <taxon>Philodinidae</taxon>
        <taxon>Didymodactylos</taxon>
    </lineage>
</organism>
<comment type="function">
    <text evidence="9">Component of the cytochrome c oxidase, the last enzyme in the mitochondrial electron transport chain which drives oxidative phosphorylation. The respiratory chain contains 3 multisubunit complexes succinate dehydrogenase (complex II, CII), ubiquinol-cytochrome c oxidoreductase (cytochrome b-c1 complex, complex III, CIII) and cytochrome c oxidase (complex IV, CIV), that cooperate to transfer electrons derived from NADH and succinate to molecular oxygen, creating an electrochemical gradient over the inner membrane that drives transmembrane transport and the ATP synthase. Cytochrome c oxidase is the component of the respiratory chain that catalyzes the reduction of oxygen to water. Electrons originating from reduced cytochrome c in the intermembrane space (IMS) are transferred via the dinuclear copper A center (CU(A)) of subunit 2 and heme A of subunit 1 to the active site in subunit 1, a binuclear center (BNC) formed by heme A3 and copper B (CU(B)). The BNC reduces molecular oxygen to 2 water molecules using 4 electrons from cytochrome c in the IMS and 4 protons from the mitochondrial matrix.</text>
</comment>
<keyword evidence="9" id="KW-0496">Mitochondrion</keyword>
<dbReference type="InterPro" id="IPR035973">
    <property type="entry name" value="Cyt_c_oxidase_su3-like_sf"/>
</dbReference>
<feature type="transmembrane region" description="Helical" evidence="10">
    <location>
        <begin position="486"/>
        <end position="503"/>
    </location>
</feature>